<evidence type="ECO:0000256" key="17">
    <source>
        <dbReference type="PROSITE-ProRule" id="PRU00169"/>
    </source>
</evidence>
<dbReference type="SMART" id="SM00052">
    <property type="entry name" value="EAL"/>
    <property type="match status" value="1"/>
</dbReference>
<dbReference type="CDD" id="cd00130">
    <property type="entry name" value="PAS"/>
    <property type="match status" value="4"/>
</dbReference>
<evidence type="ECO:0000256" key="6">
    <source>
        <dbReference type="ARBA" id="ARBA00022679"/>
    </source>
</evidence>
<dbReference type="InterPro" id="IPR029016">
    <property type="entry name" value="GAF-like_dom_sf"/>
</dbReference>
<evidence type="ECO:0000256" key="1">
    <source>
        <dbReference type="ARBA" id="ARBA00000085"/>
    </source>
</evidence>
<evidence type="ECO:0000313" key="25">
    <source>
        <dbReference type="Proteomes" id="UP000510822"/>
    </source>
</evidence>
<dbReference type="InterPro" id="IPR036097">
    <property type="entry name" value="HisK_dim/P_sf"/>
</dbReference>
<dbReference type="CDD" id="cd16922">
    <property type="entry name" value="HATPase_EvgS-ArcB-TorS-like"/>
    <property type="match status" value="1"/>
</dbReference>
<dbReference type="SMART" id="SM00387">
    <property type="entry name" value="HATPase_c"/>
    <property type="match status" value="1"/>
</dbReference>
<evidence type="ECO:0000256" key="11">
    <source>
        <dbReference type="ARBA" id="ARBA00022989"/>
    </source>
</evidence>
<feature type="domain" description="Response regulatory" evidence="20">
    <location>
        <begin position="1665"/>
        <end position="1786"/>
    </location>
</feature>
<dbReference type="InterPro" id="IPR001610">
    <property type="entry name" value="PAC"/>
</dbReference>
<dbReference type="GO" id="GO:0000155">
    <property type="term" value="F:phosphorelay sensor kinase activity"/>
    <property type="evidence" value="ECO:0007669"/>
    <property type="project" value="InterPro"/>
</dbReference>
<dbReference type="Gene3D" id="1.10.287.130">
    <property type="match status" value="1"/>
</dbReference>
<dbReference type="GO" id="GO:0005524">
    <property type="term" value="F:ATP binding"/>
    <property type="evidence" value="ECO:0007669"/>
    <property type="project" value="UniProtKB-KW"/>
</dbReference>
<evidence type="ECO:0000256" key="5">
    <source>
        <dbReference type="ARBA" id="ARBA00022553"/>
    </source>
</evidence>
<gene>
    <name evidence="24" type="ORF">HZU75_16435</name>
</gene>
<dbReference type="SUPFAM" id="SSF55785">
    <property type="entry name" value="PYP-like sensor domain (PAS domain)"/>
    <property type="match status" value="6"/>
</dbReference>
<dbReference type="Gene3D" id="3.30.565.10">
    <property type="entry name" value="Histidine kinase-like ATPase, C-terminal domain"/>
    <property type="match status" value="1"/>
</dbReference>
<keyword evidence="5 17" id="KW-0597">Phosphoprotein</keyword>
<evidence type="ECO:0000259" key="23">
    <source>
        <dbReference type="PROSITE" id="PS50883"/>
    </source>
</evidence>
<keyword evidence="4" id="KW-1003">Cell membrane</keyword>
<dbReference type="PROSITE" id="PS50109">
    <property type="entry name" value="HIS_KIN"/>
    <property type="match status" value="1"/>
</dbReference>
<dbReference type="Gene3D" id="3.30.450.40">
    <property type="match status" value="1"/>
</dbReference>
<dbReference type="EC" id="2.7.13.3" evidence="3"/>
<dbReference type="Gene3D" id="3.20.20.450">
    <property type="entry name" value="EAL domain"/>
    <property type="match status" value="1"/>
</dbReference>
<keyword evidence="18" id="KW-0175">Coiled coil</keyword>
<dbReference type="PROSITE" id="PS50883">
    <property type="entry name" value="EAL"/>
    <property type="match status" value="1"/>
</dbReference>
<dbReference type="SUPFAM" id="SSF47384">
    <property type="entry name" value="Homodimeric domain of signal transducing histidine kinase"/>
    <property type="match status" value="1"/>
</dbReference>
<dbReference type="InterPro" id="IPR003018">
    <property type="entry name" value="GAF"/>
</dbReference>
<dbReference type="EMBL" id="CP058952">
    <property type="protein sequence ID" value="QLI82981.1"/>
    <property type="molecule type" value="Genomic_DNA"/>
</dbReference>
<evidence type="ECO:0000259" key="19">
    <source>
        <dbReference type="PROSITE" id="PS50109"/>
    </source>
</evidence>
<dbReference type="PANTHER" id="PTHR45339:SF1">
    <property type="entry name" value="HYBRID SIGNAL TRANSDUCTION HISTIDINE KINASE J"/>
    <property type="match status" value="1"/>
</dbReference>
<dbReference type="InterPro" id="IPR003594">
    <property type="entry name" value="HATPase_dom"/>
</dbReference>
<feature type="domain" description="PAS" evidence="21">
    <location>
        <begin position="854"/>
        <end position="926"/>
    </location>
</feature>
<keyword evidence="9" id="KW-0418">Kinase</keyword>
<dbReference type="RefSeq" id="WP_180307053.1">
    <property type="nucleotide sequence ID" value="NZ_CP058952.1"/>
</dbReference>
<dbReference type="Gene3D" id="1.20.120.160">
    <property type="entry name" value="HPT domain"/>
    <property type="match status" value="1"/>
</dbReference>
<evidence type="ECO:0000259" key="20">
    <source>
        <dbReference type="PROSITE" id="PS50110"/>
    </source>
</evidence>
<dbReference type="SUPFAM" id="SSF55874">
    <property type="entry name" value="ATPase domain of HSP90 chaperone/DNA topoisomerase II/histidine kinase"/>
    <property type="match status" value="1"/>
</dbReference>
<protein>
    <recommendedName>
        <fullName evidence="16">Virulence sensor protein BvgS</fullName>
        <ecNumber evidence="3">2.7.13.3</ecNumber>
    </recommendedName>
</protein>
<evidence type="ECO:0000256" key="4">
    <source>
        <dbReference type="ARBA" id="ARBA00022475"/>
    </source>
</evidence>
<dbReference type="InterPro" id="IPR001789">
    <property type="entry name" value="Sig_transdc_resp-reg_receiver"/>
</dbReference>
<dbReference type="InterPro" id="IPR005467">
    <property type="entry name" value="His_kinase_dom"/>
</dbReference>
<feature type="domain" description="Response regulatory" evidence="20">
    <location>
        <begin position="1397"/>
        <end position="1513"/>
    </location>
</feature>
<dbReference type="InterPro" id="IPR004358">
    <property type="entry name" value="Sig_transdc_His_kin-like_C"/>
</dbReference>
<dbReference type="CDD" id="cd17546">
    <property type="entry name" value="REC_hyHK_CKI1_RcsC-like"/>
    <property type="match status" value="1"/>
</dbReference>
<feature type="domain" description="PAS" evidence="21">
    <location>
        <begin position="984"/>
        <end position="1028"/>
    </location>
</feature>
<dbReference type="Pfam" id="PF01627">
    <property type="entry name" value="Hpt"/>
    <property type="match status" value="1"/>
</dbReference>
<evidence type="ECO:0000256" key="10">
    <source>
        <dbReference type="ARBA" id="ARBA00022840"/>
    </source>
</evidence>
<dbReference type="CDD" id="cd01948">
    <property type="entry name" value="EAL"/>
    <property type="match status" value="1"/>
</dbReference>
<feature type="domain" description="Histidine kinase" evidence="19">
    <location>
        <begin position="1150"/>
        <end position="1371"/>
    </location>
</feature>
<evidence type="ECO:0000256" key="15">
    <source>
        <dbReference type="ARBA" id="ARBA00058004"/>
    </source>
</evidence>
<accession>A0A7D5Z6N0</accession>
<keyword evidence="6" id="KW-0808">Transferase</keyword>
<evidence type="ECO:0000313" key="24">
    <source>
        <dbReference type="EMBL" id="QLI82981.1"/>
    </source>
</evidence>
<keyword evidence="25" id="KW-1185">Reference proteome</keyword>
<dbReference type="FunFam" id="3.30.565.10:FF:000010">
    <property type="entry name" value="Sensor histidine kinase RcsC"/>
    <property type="match status" value="1"/>
</dbReference>
<dbReference type="PANTHER" id="PTHR45339">
    <property type="entry name" value="HYBRID SIGNAL TRANSDUCTION HISTIDINE KINASE J"/>
    <property type="match status" value="1"/>
</dbReference>
<dbReference type="InterPro" id="IPR000700">
    <property type="entry name" value="PAS-assoc_C"/>
</dbReference>
<dbReference type="Pfam" id="PF13185">
    <property type="entry name" value="GAF_2"/>
    <property type="match status" value="1"/>
</dbReference>
<dbReference type="InterPro" id="IPR013655">
    <property type="entry name" value="PAS_fold_3"/>
</dbReference>
<evidence type="ECO:0000256" key="18">
    <source>
        <dbReference type="SAM" id="Coils"/>
    </source>
</evidence>
<dbReference type="InterPro" id="IPR001633">
    <property type="entry name" value="EAL_dom"/>
</dbReference>
<proteinExistence type="predicted"/>
<evidence type="ECO:0000256" key="13">
    <source>
        <dbReference type="ARBA" id="ARBA00023136"/>
    </source>
</evidence>
<dbReference type="SMART" id="SM00448">
    <property type="entry name" value="REC"/>
    <property type="match status" value="2"/>
</dbReference>
<evidence type="ECO:0000259" key="22">
    <source>
        <dbReference type="PROSITE" id="PS50113"/>
    </source>
</evidence>
<comment type="subcellular location">
    <subcellularLocation>
        <location evidence="2">Cell membrane</location>
        <topology evidence="2">Multi-pass membrane protein</topology>
    </subcellularLocation>
</comment>
<evidence type="ECO:0000259" key="21">
    <source>
        <dbReference type="PROSITE" id="PS50112"/>
    </source>
</evidence>
<dbReference type="PROSITE" id="PS50110">
    <property type="entry name" value="RESPONSE_REGULATORY"/>
    <property type="match status" value="2"/>
</dbReference>
<keyword evidence="11" id="KW-1133">Transmembrane helix</keyword>
<dbReference type="GO" id="GO:0005886">
    <property type="term" value="C:plasma membrane"/>
    <property type="evidence" value="ECO:0007669"/>
    <property type="project" value="UniProtKB-SubCell"/>
</dbReference>
<dbReference type="Proteomes" id="UP000510822">
    <property type="component" value="Chromosome"/>
</dbReference>
<keyword evidence="7" id="KW-0812">Transmembrane</keyword>
<dbReference type="SMART" id="SM00388">
    <property type="entry name" value="HisKA"/>
    <property type="match status" value="1"/>
</dbReference>
<dbReference type="PROSITE" id="PS50113">
    <property type="entry name" value="PAC"/>
    <property type="match status" value="1"/>
</dbReference>
<dbReference type="CDD" id="cd00082">
    <property type="entry name" value="HisKA"/>
    <property type="match status" value="1"/>
</dbReference>
<dbReference type="SUPFAM" id="SSF52172">
    <property type="entry name" value="CheY-like"/>
    <property type="match status" value="2"/>
</dbReference>
<keyword evidence="12" id="KW-0902">Two-component regulatory system</keyword>
<dbReference type="Pfam" id="PF13426">
    <property type="entry name" value="PAS_9"/>
    <property type="match status" value="3"/>
</dbReference>
<keyword evidence="13" id="KW-0472">Membrane</keyword>
<dbReference type="NCBIfam" id="TIGR00229">
    <property type="entry name" value="sensory_box"/>
    <property type="match status" value="3"/>
</dbReference>
<dbReference type="Pfam" id="PF08447">
    <property type="entry name" value="PAS_3"/>
    <property type="match status" value="2"/>
</dbReference>
<dbReference type="PROSITE" id="PS50112">
    <property type="entry name" value="PAS"/>
    <property type="match status" value="2"/>
</dbReference>
<evidence type="ECO:0000256" key="2">
    <source>
        <dbReference type="ARBA" id="ARBA00004651"/>
    </source>
</evidence>
<dbReference type="SMART" id="SM00086">
    <property type="entry name" value="PAC"/>
    <property type="match status" value="4"/>
</dbReference>
<dbReference type="Pfam" id="PF00072">
    <property type="entry name" value="Response_reg"/>
    <property type="match status" value="2"/>
</dbReference>
<dbReference type="Gene3D" id="3.30.450.20">
    <property type="entry name" value="PAS domain"/>
    <property type="match status" value="6"/>
</dbReference>
<dbReference type="InterPro" id="IPR036641">
    <property type="entry name" value="HPT_dom_sf"/>
</dbReference>
<dbReference type="KEGG" id="cfon:HZU75_16435"/>
<sequence>MRRSVGTSPSSQGCSNIFERLQLHADGMVYRYLNDPELTLVYCSAVCRELTGFNADDLIGRSYRSLRFGGSAAENPELALCEIKPSQEYVQRYLLKAEDGTVVEVVDYAYGVFDASDRLVAIEGILLASDAAIAPLPNRQTSTTDHVAIIRVDLDGRILACDEILLHTLGYYSNEIINSKWIELYTPTCQINIESHLADPTHCASQPLVQYLVSRNGKTIAVQQSIEPFQENDTFGFVIKILLPAAMVWADVDIHQHRLAMLIAAINLPCVLNTPNQRITHLNAAFTEAFGYTASDIPDLPHWWEQAYPDLSYRDWVTKEWLLHIEHASQTGSVFEPLQVRVRCKSGQVKSVSASATPLDDDWGGILLVTLTDLSAHEIQQQERLERELRYHTLFDSANISLWNEDLSALMRRLEQLRESGVNDLAAYFDSNPGSLFEFIELFKVVDVNRATERLFGAPKAVLLAGIGQLFGPGALDVLRAELLSFWERKPHFSAEVNLLTVDRRPIRAIVSFQIPRTIEAASTVPVSIQDLSVTQALQNELALRGEILENIQQGVYLIRALDGVIVYINPTLTAIFACDEQYLLGKHFSVLCEPGMACEASTAEMAASLKATGHWNGELLCQRSNTGVFWAHVTISSFNDAQHGLVWVSVLRDIDAEYQTLRALAVSNRQLLAIAKIQGDFIENQNERVAFDTVLDQICQITESAFGFAAEVLLHADGSPYLRINALSALGADASFYDRYAVYREQGLELHQLDHVLGIPLVNNEVLICNQVAASQFSEQILAEHPNLERFMVVPVLQGGQSIGMIGVANRASDYDQGLIQSLQPILLTYSQLIMAQRSKRDFRKASEALRERDQLWKTAIEGAGHGVWDWDIEQNKISFTETWANLLGYHLAELSDDPQLWQERIHDDDRKHSNDVLQRHLNGDSSHFSAEHRMRCKDGSYKWLLGRGTVLHRAEDGAPLRMIGTDTDISQRKSAEEALLANRAQLAGMIDSAMDAIVTTDSNFNIILFNRAAEQMFGYPAYKMLGCPIEALIPTRQAVAHRGLMHQFANKGDHTRKMTGRSVRQVMGLRSDGTEFPVEVSISFSENYGNPIYTAMVRDITDRKEYEENMLQLTATLEERVKQRTQELETARLQAESANRAKSAFVANMSHEIRTPLNSVLGMAHLAQQTELNAKQRDYLEKISSSGNHLLGLINDILDFSKIEAGKLELDLSDFSLNCLLNEIKDIVEPKALEKDLSFEVSLSSEVPRNIHGDALRIKQVLLNLLTNAVKFTEHGKVQLLVTQGKTAKDEHLTYFCVRDTGIGISPGAQTRLFQSFQQADNSTTRKYGGSGLGLAISRQLVNLMGGELQLNSQLHHGSEFSFAIALPVADAALEPVQPKQDHPLDYASLLTGKSVLLVDDHPFNQQVGEEFLREVGIEVVIANDGRQAIDLVKKQSFDAVLMDVQMPEMDGFTACQILRSFPEYDGLPILAMTANVSSENRQRCLDAGMNDFIGKPIQAERLYHALAYWLGCIDAEGAQIDTPTLNEMDNHLIDLQVLESMLGGNIDRQRKYLAKFAAAMQEGLQHISQLWQNNASQKIPAECHRLKSIARTVGATKLGDLLESLDTHHTPIDSQVASHTIASLQILFENTQKYLHEQGLLDSDQTNQMLQPITTGLDPNLRIMLIDDDEFTLELLSQHLSDLSLVHVTRCLDGHAALAQLEQLQQPDWILCDLQMPDMDGVAFLRLLGQKNYRGQVAILSGMDSTVLKATEKLGKSFQLNIHGALSKPVKKADLARLLTEDKLNTEQLSAASLQIDTAILDLVELQRGLAENAVELYYQPKVRTSDHRVVGAECLARWRHPTRGLLNPSLFVPAIEQLGLIDDLTFTVLRQAVQQLKQWQDSGESIKLSVNVSMDNLHRLELPELFAEVLEQNGIAAESITLEITETQLSHDYVLSLDILTRLRIKGFGLSIDDFGTGFSTMEHLLQTPFTELKIDQAFVRGASANQSAQTILEHSVMLGTKFKLNLVAEGVETQEDWDLVVSAGCHEVQGYLIAKPMPADEFIAWKQVWEQQN</sequence>
<dbReference type="Pfam" id="PF00563">
    <property type="entry name" value="EAL"/>
    <property type="match status" value="1"/>
</dbReference>
<evidence type="ECO:0000256" key="16">
    <source>
        <dbReference type="ARBA" id="ARBA00070152"/>
    </source>
</evidence>
<name>A0A7D5Z6N0_9NEIS</name>
<comment type="catalytic activity">
    <reaction evidence="1">
        <text>ATP + protein L-histidine = ADP + protein N-phospho-L-histidine.</text>
        <dbReference type="EC" id="2.7.13.3"/>
    </reaction>
</comment>
<dbReference type="FunFam" id="1.10.287.130:FF:000038">
    <property type="entry name" value="Sensory transduction histidine kinase"/>
    <property type="match status" value="1"/>
</dbReference>
<dbReference type="PRINTS" id="PR00344">
    <property type="entry name" value="BCTRLSENSOR"/>
</dbReference>
<dbReference type="InterPro" id="IPR000014">
    <property type="entry name" value="PAS"/>
</dbReference>
<dbReference type="InterPro" id="IPR035965">
    <property type="entry name" value="PAS-like_dom_sf"/>
</dbReference>
<evidence type="ECO:0000256" key="3">
    <source>
        <dbReference type="ARBA" id="ARBA00012438"/>
    </source>
</evidence>
<keyword evidence="14" id="KW-0131">Cell cycle</keyword>
<dbReference type="SUPFAM" id="SSF47226">
    <property type="entry name" value="Histidine-containing phosphotransfer domain, HPT domain"/>
    <property type="match status" value="1"/>
</dbReference>
<feature type="domain" description="EAL" evidence="23">
    <location>
        <begin position="1802"/>
        <end position="2055"/>
    </location>
</feature>
<feature type="domain" description="PAC" evidence="22">
    <location>
        <begin position="930"/>
        <end position="983"/>
    </location>
</feature>
<dbReference type="InterPro" id="IPR008207">
    <property type="entry name" value="Sig_transdc_His_kin_Hpt_dom"/>
</dbReference>
<dbReference type="Pfam" id="PF02518">
    <property type="entry name" value="HATPase_c"/>
    <property type="match status" value="1"/>
</dbReference>
<dbReference type="InterPro" id="IPR011006">
    <property type="entry name" value="CheY-like_superfamily"/>
</dbReference>
<evidence type="ECO:0000256" key="14">
    <source>
        <dbReference type="ARBA" id="ARBA00023306"/>
    </source>
</evidence>
<dbReference type="InterPro" id="IPR035919">
    <property type="entry name" value="EAL_sf"/>
</dbReference>
<keyword evidence="10" id="KW-0067">ATP-binding</keyword>
<comment type="function">
    <text evidence="15">Member of the two-component regulatory system BvgS/BvgA. Phosphorylates BvgA via a four-step phosphorelay in response to environmental signals.</text>
</comment>
<dbReference type="InterPro" id="IPR036890">
    <property type="entry name" value="HATPase_C_sf"/>
</dbReference>
<feature type="coiled-coil region" evidence="18">
    <location>
        <begin position="1105"/>
        <end position="1143"/>
    </location>
</feature>
<organism evidence="24 25">
    <name type="scientific">Chitinibacter fontanus</name>
    <dbReference type="NCBI Taxonomy" id="1737446"/>
    <lineage>
        <taxon>Bacteria</taxon>
        <taxon>Pseudomonadati</taxon>
        <taxon>Pseudomonadota</taxon>
        <taxon>Betaproteobacteria</taxon>
        <taxon>Neisseriales</taxon>
        <taxon>Chitinibacteraceae</taxon>
        <taxon>Chitinibacter</taxon>
    </lineage>
</organism>
<reference evidence="24 25" key="1">
    <citation type="journal article" date="2016" name="Int. J. Syst. Evol. Microbiol.">
        <title>Chitinibacter fontanus sp. nov., isolated from a spring.</title>
        <authorList>
            <person name="Sheu S.Y."/>
            <person name="Li Y.S."/>
            <person name="Young C.C."/>
            <person name="Chen W.M."/>
        </authorList>
    </citation>
    <scope>NUCLEOTIDE SEQUENCE [LARGE SCALE GENOMIC DNA]</scope>
    <source>
        <strain evidence="24 25">STM-7</strain>
    </source>
</reference>
<feature type="modified residue" description="4-aspartylphosphate" evidence="17">
    <location>
        <position position="1446"/>
    </location>
</feature>
<keyword evidence="8" id="KW-0547">Nucleotide-binding</keyword>
<dbReference type="Pfam" id="PF00512">
    <property type="entry name" value="HisKA"/>
    <property type="match status" value="1"/>
</dbReference>
<dbReference type="SUPFAM" id="SSF141868">
    <property type="entry name" value="EAL domain-like"/>
    <property type="match status" value="1"/>
</dbReference>
<evidence type="ECO:0000256" key="9">
    <source>
        <dbReference type="ARBA" id="ARBA00022777"/>
    </source>
</evidence>
<evidence type="ECO:0000256" key="12">
    <source>
        <dbReference type="ARBA" id="ARBA00023012"/>
    </source>
</evidence>
<evidence type="ECO:0000256" key="8">
    <source>
        <dbReference type="ARBA" id="ARBA00022741"/>
    </source>
</evidence>
<dbReference type="SMART" id="SM00091">
    <property type="entry name" value="PAS"/>
    <property type="match status" value="7"/>
</dbReference>
<evidence type="ECO:0000256" key="7">
    <source>
        <dbReference type="ARBA" id="ARBA00022692"/>
    </source>
</evidence>
<dbReference type="Gene3D" id="3.40.50.2300">
    <property type="match status" value="2"/>
</dbReference>
<feature type="modified residue" description="4-aspartylphosphate" evidence="17">
    <location>
        <position position="1716"/>
    </location>
</feature>
<dbReference type="InterPro" id="IPR003661">
    <property type="entry name" value="HisK_dim/P_dom"/>
</dbReference>